<keyword evidence="4 8" id="KW-0119">Carbohydrate metabolism</keyword>
<dbReference type="InterPro" id="IPR017853">
    <property type="entry name" value="GH"/>
</dbReference>
<feature type="domain" description="Glycosyl hydrolase family 67 C-terminal" evidence="10">
    <location>
        <begin position="468"/>
        <end position="692"/>
    </location>
</feature>
<evidence type="ECO:0000259" key="9">
    <source>
        <dbReference type="Pfam" id="PF03648"/>
    </source>
</evidence>
<dbReference type="SUPFAM" id="SSF55545">
    <property type="entry name" value="beta-N-acetylhexosaminidase-like domain"/>
    <property type="match status" value="1"/>
</dbReference>
<evidence type="ECO:0000256" key="4">
    <source>
        <dbReference type="ARBA" id="ARBA00023277"/>
    </source>
</evidence>
<keyword evidence="2 7" id="KW-0858">Xylan degradation</keyword>
<keyword evidence="3 7" id="KW-0378">Hydrolase</keyword>
<dbReference type="PANTHER" id="PTHR39207">
    <property type="entry name" value="ALPHA-GLUCURONIDASE A"/>
    <property type="match status" value="1"/>
</dbReference>
<evidence type="ECO:0000256" key="3">
    <source>
        <dbReference type="ARBA" id="ARBA00022801"/>
    </source>
</evidence>
<dbReference type="InterPro" id="IPR005154">
    <property type="entry name" value="Glyco_hydro_67_aGlcAse_N"/>
</dbReference>
<name>A0ABW7NDS6_9BACT</name>
<dbReference type="EMBL" id="JBIPKE010000020">
    <property type="protein sequence ID" value="MFH6985748.1"/>
    <property type="molecule type" value="Genomic_DNA"/>
</dbReference>
<dbReference type="SUPFAM" id="SSF51445">
    <property type="entry name" value="(Trans)glycosidases"/>
    <property type="match status" value="1"/>
</dbReference>
<comment type="catalytic activity">
    <reaction evidence="8">
        <text>Hydrolysis of (1-&gt;2)-alpha-D-(4-O-methyl)glucuronosyl links in the main chain of hardwood xylans.</text>
        <dbReference type="EC" id="3.2.1.131"/>
    </reaction>
</comment>
<dbReference type="PANTHER" id="PTHR39207:SF1">
    <property type="entry name" value="ALPHA-GLUCURONIDASE A"/>
    <property type="match status" value="1"/>
</dbReference>
<dbReference type="RefSeq" id="WP_395419147.1">
    <property type="nucleotide sequence ID" value="NZ_JBIPKE010000020.1"/>
</dbReference>
<dbReference type="Pfam" id="PF07477">
    <property type="entry name" value="Glyco_hydro_67C"/>
    <property type="match status" value="1"/>
</dbReference>
<dbReference type="Pfam" id="PF07488">
    <property type="entry name" value="Glyco_hydro_67M"/>
    <property type="match status" value="1"/>
</dbReference>
<evidence type="ECO:0000256" key="7">
    <source>
        <dbReference type="PIRNR" id="PIRNR029900"/>
    </source>
</evidence>
<dbReference type="Gene3D" id="3.90.1330.10">
    <property type="entry name" value="Alpha-glucuronidase, C-terminal domain"/>
    <property type="match status" value="1"/>
</dbReference>
<organism evidence="12 13">
    <name type="scientific">Marinoscillum luteum</name>
    <dbReference type="NCBI Taxonomy" id="861051"/>
    <lineage>
        <taxon>Bacteria</taxon>
        <taxon>Pseudomonadati</taxon>
        <taxon>Bacteroidota</taxon>
        <taxon>Cytophagia</taxon>
        <taxon>Cytophagales</taxon>
        <taxon>Reichenbachiellaceae</taxon>
        <taxon>Marinoscillum</taxon>
    </lineage>
</organism>
<evidence type="ECO:0000256" key="5">
    <source>
        <dbReference type="ARBA" id="ARBA00023295"/>
    </source>
</evidence>
<feature type="domain" description="Alpha glucuronidase N-terminal" evidence="9">
    <location>
        <begin position="26"/>
        <end position="144"/>
    </location>
</feature>
<sequence length="718" mass="81182">MKYLFSTFLLFALFILPASAETGYELWLRYHKIQNTELLNGYLGQIKSFNVVGSSATHDVIRNELSAGLSGLLGQTFEPSTSSKASLLAGLSDEPTIAQYLSESELTQLGKEGYLVKAISQKESSRFLITAKDPVGLLYGTFHFLKLLQTNQNLASINILENPKVDIRILNHWDNLDRTSERGYAGFSIWNWHKLPDYLDQRYIDYARANASIGLNATVLTNVNANALVLTPAYLEKVKALADLFRPYGIKVYLTARFSAPIEIGGLDTADPLNSDVTNWWEEKVKEIYEHIPDFGGFLVKANSEGQPGPQNYGRSHAEGANMMADALKPFGGVVMWRAFVYSSEEPDDRAKQAYSEFNPLDGSFRPNVLVQVKNGAIDFQPREPFHPLFGAMPKTPVMMEFQITQEYLGQATQLVYLAPMWKECLDADTYVNGQGSTVSKVVDGSLHDYSITGIAGVANTGTDINWTGHPFAQANWYAFGRLAWNPDQTAQQIAEDWIRMTFNNHPKTIAALSDMMMNSWEASVNYMTPLGLHHLMGTGHHYGPAPWVSNLSRADWTPVYYHKADAFGVGFDRSENGSNAVSQYAPEVAKIFNSKDEIPEKFLLWFHHVGWDFEMNSGRTLWNELAFRYQDGVNTVRKMQEQWQSVQPKIDDERFKSVQMLLTIQEKEAVWWKDASLSYFQTFSKRPIPDKVEPPKRSLEYYQSLKFPFAPGIRPSW</sequence>
<evidence type="ECO:0000256" key="8">
    <source>
        <dbReference type="RuleBase" id="RU361198"/>
    </source>
</evidence>
<keyword evidence="6 8" id="KW-0624">Polysaccharide degradation</keyword>
<reference evidence="12 13" key="1">
    <citation type="journal article" date="2013" name="Int. J. Syst. Evol. Microbiol.">
        <title>Marinoscillum luteum sp. nov., isolated from marine sediment.</title>
        <authorList>
            <person name="Cha I.T."/>
            <person name="Park S.J."/>
            <person name="Kim S.J."/>
            <person name="Kim J.G."/>
            <person name="Jung M.Y."/>
            <person name="Shin K.S."/>
            <person name="Kwon K.K."/>
            <person name="Yang S.H."/>
            <person name="Seo Y.S."/>
            <person name="Rhee S.K."/>
        </authorList>
    </citation>
    <scope>NUCLEOTIDE SEQUENCE [LARGE SCALE GENOMIC DNA]</scope>
    <source>
        <strain evidence="12 13">KCTC 23939</strain>
    </source>
</reference>
<evidence type="ECO:0000256" key="2">
    <source>
        <dbReference type="ARBA" id="ARBA00022651"/>
    </source>
</evidence>
<protein>
    <recommendedName>
        <fullName evidence="8">Xylan alpha-1,2-glucuronidase</fullName>
        <ecNumber evidence="8">3.2.1.131</ecNumber>
    </recommendedName>
</protein>
<dbReference type="InterPro" id="IPR011100">
    <property type="entry name" value="Glyco_hydro_67_cat"/>
</dbReference>
<dbReference type="Gene3D" id="3.20.20.80">
    <property type="entry name" value="Glycosidases"/>
    <property type="match status" value="1"/>
</dbReference>
<dbReference type="InterPro" id="IPR011395">
    <property type="entry name" value="Glyco_hydro_67_aGlcAse"/>
</dbReference>
<dbReference type="InterPro" id="IPR011099">
    <property type="entry name" value="Glyco_hydro_67_C"/>
</dbReference>
<keyword evidence="5 7" id="KW-0326">Glycosidase</keyword>
<dbReference type="Pfam" id="PF03648">
    <property type="entry name" value="Glyco_hydro_67N"/>
    <property type="match status" value="1"/>
</dbReference>
<dbReference type="GO" id="GO:0016787">
    <property type="term" value="F:hydrolase activity"/>
    <property type="evidence" value="ECO:0007669"/>
    <property type="project" value="UniProtKB-KW"/>
</dbReference>
<gene>
    <name evidence="12" type="ORF">ACHKAR_20005</name>
</gene>
<dbReference type="Gene3D" id="3.30.379.10">
    <property type="entry name" value="Chitobiase/beta-hexosaminidase domain 2-like"/>
    <property type="match status" value="1"/>
</dbReference>
<dbReference type="Proteomes" id="UP001610063">
    <property type="component" value="Unassembled WGS sequence"/>
</dbReference>
<comment type="subunit">
    <text evidence="8">Homodimer.</text>
</comment>
<dbReference type="InterPro" id="IPR037054">
    <property type="entry name" value="A-glucoronidase_C_sf"/>
</dbReference>
<feature type="domain" description="Glycosyl hydrolase family 67 catalytic" evidence="11">
    <location>
        <begin position="148"/>
        <end position="467"/>
    </location>
</feature>
<evidence type="ECO:0000259" key="10">
    <source>
        <dbReference type="Pfam" id="PF07477"/>
    </source>
</evidence>
<keyword evidence="13" id="KW-1185">Reference proteome</keyword>
<evidence type="ECO:0000256" key="1">
    <source>
        <dbReference type="ARBA" id="ARBA00008833"/>
    </source>
</evidence>
<comment type="caution">
    <text evidence="12">The sequence shown here is derived from an EMBL/GenBank/DDBJ whole genome shotgun (WGS) entry which is preliminary data.</text>
</comment>
<proteinExistence type="inferred from homology"/>
<dbReference type="PIRSF" id="PIRSF029900">
    <property type="entry name" value="Alpha-glucuronds"/>
    <property type="match status" value="1"/>
</dbReference>
<accession>A0ABW7NDS6</accession>
<dbReference type="EC" id="3.2.1.131" evidence="8"/>
<evidence type="ECO:0000313" key="12">
    <source>
        <dbReference type="EMBL" id="MFH6985748.1"/>
    </source>
</evidence>
<comment type="similarity">
    <text evidence="1 7 8">Belongs to the glycosyl hydrolase 67 family.</text>
</comment>
<evidence type="ECO:0000256" key="6">
    <source>
        <dbReference type="ARBA" id="ARBA00023326"/>
    </source>
</evidence>
<dbReference type="InterPro" id="IPR029018">
    <property type="entry name" value="Hex-like_dom2"/>
</dbReference>
<evidence type="ECO:0000313" key="13">
    <source>
        <dbReference type="Proteomes" id="UP001610063"/>
    </source>
</evidence>
<evidence type="ECO:0000259" key="11">
    <source>
        <dbReference type="Pfam" id="PF07488"/>
    </source>
</evidence>